<reference evidence="1 2" key="1">
    <citation type="submission" date="2024-07" db="EMBL/GenBank/DDBJ databases">
        <title>Section-level genome sequencing and comparative genomics of Aspergillus sections Usti and Cavernicolus.</title>
        <authorList>
            <consortium name="Lawrence Berkeley National Laboratory"/>
            <person name="Nybo J.L."/>
            <person name="Vesth T.C."/>
            <person name="Theobald S."/>
            <person name="Frisvad J.C."/>
            <person name="Larsen T.O."/>
            <person name="Kjaerboelling I."/>
            <person name="Rothschild-Mancinelli K."/>
            <person name="Lyhne E.K."/>
            <person name="Kogle M.E."/>
            <person name="Barry K."/>
            <person name="Clum A."/>
            <person name="Na H."/>
            <person name="Ledsgaard L."/>
            <person name="Lin J."/>
            <person name="Lipzen A."/>
            <person name="Kuo A."/>
            <person name="Riley R."/>
            <person name="Mondo S."/>
            <person name="Labutti K."/>
            <person name="Haridas S."/>
            <person name="Pangalinan J."/>
            <person name="Salamov A.A."/>
            <person name="Simmons B.A."/>
            <person name="Magnuson J.K."/>
            <person name="Chen J."/>
            <person name="Drula E."/>
            <person name="Henrissat B."/>
            <person name="Wiebenga A."/>
            <person name="Lubbers R.J."/>
            <person name="Gomes A.C."/>
            <person name="Makela M.R."/>
            <person name="Stajich J."/>
            <person name="Grigoriev I.V."/>
            <person name="Mortensen U.H."/>
            <person name="De Vries R.P."/>
            <person name="Baker S.E."/>
            <person name="Andersen M.R."/>
        </authorList>
    </citation>
    <scope>NUCLEOTIDE SEQUENCE [LARGE SCALE GENOMIC DNA]</scope>
    <source>
        <strain evidence="1 2">CBS 209.92</strain>
    </source>
</reference>
<protein>
    <recommendedName>
        <fullName evidence="3">C6 transcription factor</fullName>
    </recommendedName>
</protein>
<evidence type="ECO:0000313" key="2">
    <source>
        <dbReference type="Proteomes" id="UP001610563"/>
    </source>
</evidence>
<evidence type="ECO:0008006" key="3">
    <source>
        <dbReference type="Google" id="ProtNLM"/>
    </source>
</evidence>
<organism evidence="1 2">
    <name type="scientific">Aspergillus keveii</name>
    <dbReference type="NCBI Taxonomy" id="714993"/>
    <lineage>
        <taxon>Eukaryota</taxon>
        <taxon>Fungi</taxon>
        <taxon>Dikarya</taxon>
        <taxon>Ascomycota</taxon>
        <taxon>Pezizomycotina</taxon>
        <taxon>Eurotiomycetes</taxon>
        <taxon>Eurotiomycetidae</taxon>
        <taxon>Eurotiales</taxon>
        <taxon>Aspergillaceae</taxon>
        <taxon>Aspergillus</taxon>
        <taxon>Aspergillus subgen. Nidulantes</taxon>
    </lineage>
</organism>
<name>A0ABR4FKY0_9EURO</name>
<gene>
    <name evidence="1" type="ORF">BJX66DRAFT_344552</name>
</gene>
<proteinExistence type="predicted"/>
<sequence length="442" mass="50072">MAETEAEATREEGLQVDFYARSMYPSAEFLHLLLHAQAHDETLAHFLHGFGTCHPATLENMLHRLLNNAVHDQERLHCIISIQHLQTEGPPSIPLFYAPHCVSTLMQDIGHMRQGWRLNMSACKVGATFNPWSPLELGVNDGEEFSHLHRTIISCYVRDTTLSANLYQPACLGNLGLVSATLNNHNPSDALLGVRLSYAQVHEAIILSGFKLRNRHTLMSKDWLRFEWLNLDFIFHSTMTSIIRLGSWAEESQPYQECLDTTRNSLLSLITLLDIFSEAGGANGYLSILARTIPLFALRPLYFCFRHLVETSDAVDLKILQDIAKALKLPAQLHCLIREIEQLCHSFIKLYIDFKEAPHAIKPSRPPVRVLPPAEPTRYDRRWTSESQPLDEPAGAQVDLDLALLDGIGTPQGNMDWLNFYQEPDWELWVSQDLSTELSCSL</sequence>
<evidence type="ECO:0000313" key="1">
    <source>
        <dbReference type="EMBL" id="KAL2783889.1"/>
    </source>
</evidence>
<dbReference type="Proteomes" id="UP001610563">
    <property type="component" value="Unassembled WGS sequence"/>
</dbReference>
<dbReference type="EMBL" id="JBFTWV010000206">
    <property type="protein sequence ID" value="KAL2783889.1"/>
    <property type="molecule type" value="Genomic_DNA"/>
</dbReference>
<comment type="caution">
    <text evidence="1">The sequence shown here is derived from an EMBL/GenBank/DDBJ whole genome shotgun (WGS) entry which is preliminary data.</text>
</comment>
<keyword evidence="2" id="KW-1185">Reference proteome</keyword>
<accession>A0ABR4FKY0</accession>